<dbReference type="OrthoDB" id="4161601at2759"/>
<evidence type="ECO:0000313" key="2">
    <source>
        <dbReference type="Proteomes" id="UP000018144"/>
    </source>
</evidence>
<keyword evidence="1" id="KW-0808">Transferase</keyword>
<protein>
    <submittedName>
        <fullName evidence="1">Similar to Serine/threonine-protein kinase AfsK acc. no. P54742</fullName>
    </submittedName>
</protein>
<dbReference type="Proteomes" id="UP000018144">
    <property type="component" value="Unassembled WGS sequence"/>
</dbReference>
<dbReference type="SUPFAM" id="SSF56112">
    <property type="entry name" value="Protein kinase-like (PK-like)"/>
    <property type="match status" value="1"/>
</dbReference>
<dbReference type="InterPro" id="IPR011009">
    <property type="entry name" value="Kinase-like_dom_sf"/>
</dbReference>
<dbReference type="GO" id="GO:0016301">
    <property type="term" value="F:kinase activity"/>
    <property type="evidence" value="ECO:0007669"/>
    <property type="project" value="UniProtKB-KW"/>
</dbReference>
<gene>
    <name evidence="1" type="ORF">PCON_05580</name>
</gene>
<evidence type="ECO:0000313" key="1">
    <source>
        <dbReference type="EMBL" id="CCX05993.1"/>
    </source>
</evidence>
<keyword evidence="2" id="KW-1185">Reference proteome</keyword>
<dbReference type="AlphaFoldDB" id="U4KWA5"/>
<keyword evidence="1" id="KW-0418">Kinase</keyword>
<proteinExistence type="predicted"/>
<organism evidence="1 2">
    <name type="scientific">Pyronema omphalodes (strain CBS 100304)</name>
    <name type="common">Pyronema confluens</name>
    <dbReference type="NCBI Taxonomy" id="1076935"/>
    <lineage>
        <taxon>Eukaryota</taxon>
        <taxon>Fungi</taxon>
        <taxon>Dikarya</taxon>
        <taxon>Ascomycota</taxon>
        <taxon>Pezizomycotina</taxon>
        <taxon>Pezizomycetes</taxon>
        <taxon>Pezizales</taxon>
        <taxon>Pyronemataceae</taxon>
        <taxon>Pyronema</taxon>
    </lineage>
</organism>
<name>U4KWA5_PYROM</name>
<sequence length="277" mass="32029">MHTTPTSASTNTSSLLNFLNNWYYQLFIPSFYLVSLVRNPDIDGLLGNQSPAVKAIQSIRMILHNEEYIPPDWPLQPLTLPDHFRTSRIIHRDTFTPLTQRWVRGDSADIEESEKFAKYIWSYKEAAHLLFLVNTEHFSIPPCCGYVHRSFTPLVWPYYKGRKSFPARVSIDIQITGRQTKDTKGVVIVRWRIPKLSWEDKIVLAQKLAKAMMGFHILGLVHKNIRPENILISPDGPYLVGYENYQIIVPIMDIQSPVWQDPINIYKAYAKSGIRSE</sequence>
<reference evidence="1 2" key="1">
    <citation type="journal article" date="2013" name="PLoS Genet.">
        <title>The genome and development-dependent transcriptomes of Pyronema confluens: a window into fungal evolution.</title>
        <authorList>
            <person name="Traeger S."/>
            <person name="Altegoer F."/>
            <person name="Freitag M."/>
            <person name="Gabaldon T."/>
            <person name="Kempken F."/>
            <person name="Kumar A."/>
            <person name="Marcet-Houben M."/>
            <person name="Poggeler S."/>
            <person name="Stajich J.E."/>
            <person name="Nowrousian M."/>
        </authorList>
    </citation>
    <scope>NUCLEOTIDE SEQUENCE [LARGE SCALE GENOMIC DNA]</scope>
    <source>
        <strain evidence="2">CBS 100304</strain>
        <tissue evidence="1">Vegetative mycelium</tissue>
    </source>
</reference>
<dbReference type="Gene3D" id="1.10.510.10">
    <property type="entry name" value="Transferase(Phosphotransferase) domain 1"/>
    <property type="match status" value="1"/>
</dbReference>
<dbReference type="EMBL" id="HF935278">
    <property type="protein sequence ID" value="CCX05993.1"/>
    <property type="molecule type" value="Genomic_DNA"/>
</dbReference>
<accession>U4KWA5</accession>